<dbReference type="Proteomes" id="UP001549921">
    <property type="component" value="Unassembled WGS sequence"/>
</dbReference>
<dbReference type="SMART" id="SM00587">
    <property type="entry name" value="CHK"/>
    <property type="match status" value="1"/>
</dbReference>
<dbReference type="Gene3D" id="3.90.1200.10">
    <property type="match status" value="1"/>
</dbReference>
<sequence length="394" mass="45475">MSVISEEYIRSILDEVATVCNLKNYEYSLQNFKSKAQNYFGELIPVTLTAKKDEKTVNFDLVLKLAPTDERYRVSGAVGVMFSREMYVYSSLLDKYSEIQASLPLNEHYVMPTCYYICKEYCKEAIAMANMCAQGYTPYTNSPFLDYAHITLSLKALAKFHAFSFILKQKDPETFKEVEKTCVPFTPENNKRFTEIILDRLDKAIEKFTDTEYVGLLSELKSNCAKYVDAAAFSIQKPCICHGDIWKENILFKYEDQKPTNACLIDYQTVRISSAAYDTLFLITTSTNSDLRKENYYKLLDLYYSTFKQALQCANLDSQHIYSRKMFDEDLKTVAPACFIISNTAIWLSNGLQEVGHVRSKQVFKSPEEKEEAVNRYRSIIKSIIDDYKGYGYF</sequence>
<evidence type="ECO:0000313" key="2">
    <source>
        <dbReference type="EMBL" id="KAL0818988.1"/>
    </source>
</evidence>
<name>A0ABD0SGL9_LOXSC</name>
<evidence type="ECO:0000259" key="1">
    <source>
        <dbReference type="SMART" id="SM00587"/>
    </source>
</evidence>
<comment type="caution">
    <text evidence="2">The sequence shown here is derived from an EMBL/GenBank/DDBJ whole genome shotgun (WGS) entry which is preliminary data.</text>
</comment>
<organism evidence="2 3">
    <name type="scientific">Loxostege sticticalis</name>
    <name type="common">Beet webworm moth</name>
    <dbReference type="NCBI Taxonomy" id="481309"/>
    <lineage>
        <taxon>Eukaryota</taxon>
        <taxon>Metazoa</taxon>
        <taxon>Ecdysozoa</taxon>
        <taxon>Arthropoda</taxon>
        <taxon>Hexapoda</taxon>
        <taxon>Insecta</taxon>
        <taxon>Pterygota</taxon>
        <taxon>Neoptera</taxon>
        <taxon>Endopterygota</taxon>
        <taxon>Lepidoptera</taxon>
        <taxon>Glossata</taxon>
        <taxon>Ditrysia</taxon>
        <taxon>Pyraloidea</taxon>
        <taxon>Crambidae</taxon>
        <taxon>Pyraustinae</taxon>
        <taxon>Loxostege</taxon>
    </lineage>
</organism>
<dbReference type="InterPro" id="IPR015897">
    <property type="entry name" value="CHK_kinase-like"/>
</dbReference>
<protein>
    <recommendedName>
        <fullName evidence="1">CHK kinase-like domain-containing protein</fullName>
    </recommendedName>
</protein>
<proteinExistence type="predicted"/>
<dbReference type="InterPro" id="IPR004119">
    <property type="entry name" value="EcKL"/>
</dbReference>
<dbReference type="SUPFAM" id="SSF56112">
    <property type="entry name" value="Protein kinase-like (PK-like)"/>
    <property type="match status" value="1"/>
</dbReference>
<dbReference type="InterPro" id="IPR011009">
    <property type="entry name" value="Kinase-like_dom_sf"/>
</dbReference>
<dbReference type="Pfam" id="PF02958">
    <property type="entry name" value="EcKL"/>
    <property type="match status" value="1"/>
</dbReference>
<accession>A0ABD0SGL9</accession>
<reference evidence="2 3" key="1">
    <citation type="submission" date="2024-06" db="EMBL/GenBank/DDBJ databases">
        <title>A chromosome-level genome assembly of beet webworm, Loxostege sticticalis.</title>
        <authorList>
            <person name="Zhang Y."/>
        </authorList>
    </citation>
    <scope>NUCLEOTIDE SEQUENCE [LARGE SCALE GENOMIC DNA]</scope>
    <source>
        <strain evidence="2">AQ028</strain>
        <tissue evidence="2">Male pupae</tissue>
    </source>
</reference>
<dbReference type="PANTHER" id="PTHR11012:SF48">
    <property type="entry name" value="CHK KINASE-LIKE DOMAIN-CONTAINING PROTEIN-RELATED"/>
    <property type="match status" value="1"/>
</dbReference>
<gene>
    <name evidence="2" type="ORF">ABMA28_008275</name>
</gene>
<dbReference type="EMBL" id="JBEDNZ010000021">
    <property type="protein sequence ID" value="KAL0818988.1"/>
    <property type="molecule type" value="Genomic_DNA"/>
</dbReference>
<dbReference type="PANTHER" id="PTHR11012">
    <property type="entry name" value="PROTEIN KINASE-LIKE DOMAIN-CONTAINING"/>
    <property type="match status" value="1"/>
</dbReference>
<evidence type="ECO:0000313" key="3">
    <source>
        <dbReference type="Proteomes" id="UP001549921"/>
    </source>
</evidence>
<feature type="domain" description="CHK kinase-like" evidence="1">
    <location>
        <begin position="126"/>
        <end position="313"/>
    </location>
</feature>
<dbReference type="AlphaFoldDB" id="A0ABD0SGL9"/>